<gene>
    <name evidence="11" type="ORF">DN412_24825</name>
</gene>
<dbReference type="InterPro" id="IPR036097">
    <property type="entry name" value="HisK_dim/P_sf"/>
</dbReference>
<evidence type="ECO:0000256" key="9">
    <source>
        <dbReference type="SAM" id="MobiDB-lite"/>
    </source>
</evidence>
<dbReference type="AlphaFoldDB" id="A0A370NPY5"/>
<dbReference type="Pfam" id="PF02518">
    <property type="entry name" value="HATPase_c"/>
    <property type="match status" value="1"/>
</dbReference>
<dbReference type="Proteomes" id="UP000255165">
    <property type="component" value="Unassembled WGS sequence"/>
</dbReference>
<dbReference type="Gene3D" id="1.10.287.130">
    <property type="match status" value="1"/>
</dbReference>
<feature type="region of interest" description="Disordered" evidence="9">
    <location>
        <begin position="28"/>
        <end position="49"/>
    </location>
</feature>
<dbReference type="CDD" id="cd00082">
    <property type="entry name" value="HisKA"/>
    <property type="match status" value="1"/>
</dbReference>
<evidence type="ECO:0000256" key="3">
    <source>
        <dbReference type="ARBA" id="ARBA00022553"/>
    </source>
</evidence>
<protein>
    <recommendedName>
        <fullName evidence="2">histidine kinase</fullName>
        <ecNumber evidence="2">2.7.13.3</ecNumber>
    </recommendedName>
</protein>
<evidence type="ECO:0000256" key="2">
    <source>
        <dbReference type="ARBA" id="ARBA00012438"/>
    </source>
</evidence>
<dbReference type="PANTHER" id="PTHR43065:SF10">
    <property type="entry name" value="PEROXIDE STRESS-ACTIVATED HISTIDINE KINASE MAK3"/>
    <property type="match status" value="1"/>
</dbReference>
<proteinExistence type="predicted"/>
<keyword evidence="8" id="KW-0902">Two-component regulatory system</keyword>
<dbReference type="PROSITE" id="PS50109">
    <property type="entry name" value="HIS_KIN"/>
    <property type="match status" value="1"/>
</dbReference>
<dbReference type="GO" id="GO:0000155">
    <property type="term" value="F:phosphorelay sensor kinase activity"/>
    <property type="evidence" value="ECO:0007669"/>
    <property type="project" value="InterPro"/>
</dbReference>
<accession>A0A370NPY5</accession>
<dbReference type="Gene3D" id="3.30.565.10">
    <property type="entry name" value="Histidine kinase-like ATPase, C-terminal domain"/>
    <property type="match status" value="1"/>
</dbReference>
<keyword evidence="5" id="KW-0547">Nucleotide-binding</keyword>
<dbReference type="GO" id="GO:0005524">
    <property type="term" value="F:ATP binding"/>
    <property type="evidence" value="ECO:0007669"/>
    <property type="project" value="UniProtKB-KW"/>
</dbReference>
<evidence type="ECO:0000256" key="5">
    <source>
        <dbReference type="ARBA" id="ARBA00022741"/>
    </source>
</evidence>
<dbReference type="InterPro" id="IPR004358">
    <property type="entry name" value="Sig_transdc_His_kin-like_C"/>
</dbReference>
<dbReference type="PRINTS" id="PR00344">
    <property type="entry name" value="BCTRLSENSOR"/>
</dbReference>
<evidence type="ECO:0000256" key="7">
    <source>
        <dbReference type="ARBA" id="ARBA00022840"/>
    </source>
</evidence>
<comment type="caution">
    <text evidence="11">The sequence shown here is derived from an EMBL/GenBank/DDBJ whole genome shotgun (WGS) entry which is preliminary data.</text>
</comment>
<reference evidence="12" key="1">
    <citation type="submission" date="2018-06" db="EMBL/GenBank/DDBJ databases">
        <authorList>
            <person name="Feng T."/>
            <person name="Jeon C.O."/>
        </authorList>
    </citation>
    <scope>NUCLEOTIDE SEQUENCE [LARGE SCALE GENOMIC DNA]</scope>
    <source>
        <strain evidence="12">S23</strain>
    </source>
</reference>
<keyword evidence="6 11" id="KW-0418">Kinase</keyword>
<evidence type="ECO:0000256" key="8">
    <source>
        <dbReference type="ARBA" id="ARBA00023012"/>
    </source>
</evidence>
<dbReference type="InterPro" id="IPR003661">
    <property type="entry name" value="HisK_dim/P_dom"/>
</dbReference>
<dbReference type="SMART" id="SM00387">
    <property type="entry name" value="HATPase_c"/>
    <property type="match status" value="1"/>
</dbReference>
<evidence type="ECO:0000259" key="10">
    <source>
        <dbReference type="PROSITE" id="PS50109"/>
    </source>
</evidence>
<evidence type="ECO:0000256" key="1">
    <source>
        <dbReference type="ARBA" id="ARBA00000085"/>
    </source>
</evidence>
<dbReference type="PANTHER" id="PTHR43065">
    <property type="entry name" value="SENSOR HISTIDINE KINASE"/>
    <property type="match status" value="1"/>
</dbReference>
<keyword evidence="12" id="KW-1185">Reference proteome</keyword>
<dbReference type="SUPFAM" id="SSF47384">
    <property type="entry name" value="Homodimeric domain of signal transducing histidine kinase"/>
    <property type="match status" value="1"/>
</dbReference>
<sequence>MRWLSFLVIGISTGVAAASVLPALVRRQPGRPRGGPQAAAMRADNRPREVAHLSQAPGMNELAGSLAHELNQPLTAITSNAQAAREYLSAGPCDLAEVREILDDIVSDASRASEIVRRVRALILGEAPASIHFNVDEVVEQALGLVEANARARGVSVSRNVDGPLPRAIGDPMEIRLVLLNLLINGLDAVESVRASGERTVSVLAQERDGMIAISVCDNGSGVEPGQLERIFRPFYSSKPKGMGLGLSFSRALVERNGGSLKARRNSDTGMTFELSLHTDASAQHPRGSVLPVALRGIHPLHHGGMSDERNAANGMYRR</sequence>
<keyword evidence="7" id="KW-0067">ATP-binding</keyword>
<dbReference type="Pfam" id="PF00512">
    <property type="entry name" value="HisKA"/>
    <property type="match status" value="1"/>
</dbReference>
<dbReference type="InterPro" id="IPR003594">
    <property type="entry name" value="HATPase_dom"/>
</dbReference>
<dbReference type="SMART" id="SM00388">
    <property type="entry name" value="HisKA"/>
    <property type="match status" value="1"/>
</dbReference>
<keyword evidence="3" id="KW-0597">Phosphoprotein</keyword>
<evidence type="ECO:0000313" key="11">
    <source>
        <dbReference type="EMBL" id="RDK07665.1"/>
    </source>
</evidence>
<dbReference type="SUPFAM" id="SSF55874">
    <property type="entry name" value="ATPase domain of HSP90 chaperone/DNA topoisomerase II/histidine kinase"/>
    <property type="match status" value="1"/>
</dbReference>
<dbReference type="EC" id="2.7.13.3" evidence="2"/>
<comment type="catalytic activity">
    <reaction evidence="1">
        <text>ATP + protein L-histidine = ADP + protein N-phospho-L-histidine.</text>
        <dbReference type="EC" id="2.7.13.3"/>
    </reaction>
</comment>
<evidence type="ECO:0000256" key="6">
    <source>
        <dbReference type="ARBA" id="ARBA00022777"/>
    </source>
</evidence>
<organism evidence="11 12">
    <name type="scientific">Cupriavidus lacunae</name>
    <dbReference type="NCBI Taxonomy" id="2666307"/>
    <lineage>
        <taxon>Bacteria</taxon>
        <taxon>Pseudomonadati</taxon>
        <taxon>Pseudomonadota</taxon>
        <taxon>Betaproteobacteria</taxon>
        <taxon>Burkholderiales</taxon>
        <taxon>Burkholderiaceae</taxon>
        <taxon>Cupriavidus</taxon>
    </lineage>
</organism>
<dbReference type="InterPro" id="IPR005467">
    <property type="entry name" value="His_kinase_dom"/>
</dbReference>
<dbReference type="EMBL" id="QKWJ01000037">
    <property type="protein sequence ID" value="RDK07665.1"/>
    <property type="molecule type" value="Genomic_DNA"/>
</dbReference>
<evidence type="ECO:0000256" key="4">
    <source>
        <dbReference type="ARBA" id="ARBA00022679"/>
    </source>
</evidence>
<keyword evidence="4" id="KW-0808">Transferase</keyword>
<feature type="domain" description="Histidine kinase" evidence="10">
    <location>
        <begin position="65"/>
        <end position="281"/>
    </location>
</feature>
<name>A0A370NPY5_9BURK</name>
<evidence type="ECO:0000313" key="12">
    <source>
        <dbReference type="Proteomes" id="UP000255165"/>
    </source>
</evidence>
<dbReference type="InterPro" id="IPR036890">
    <property type="entry name" value="HATPase_C_sf"/>
</dbReference>